<dbReference type="Proteomes" id="UP000018731">
    <property type="component" value="Unassembled WGS sequence"/>
</dbReference>
<evidence type="ECO:0000256" key="1">
    <source>
        <dbReference type="SAM" id="SignalP"/>
    </source>
</evidence>
<sequence length="306" mass="34160">MQNIIYHFRFFKITRIFALSFAMSASSIVAHAKSVNVDEIMTKSNDFKLITSFSYINLLSKNAFSGIAQIQLGNNSQISVPISTTTNQDYLAFSLYARYGVYKRVEIFSTVNAFWQHSVAKNDITNTYASNSTGDFGSWNVGVLVEAKREGKAPALMLGASMDIIERAYYQSGAKNLQYAKNYNFFATSYYTIDPIVLALQASFSLSLEKSHLSQSIDNGERISLRPMVYFAVNPYISLNAGISYQYQTRDNVNGSYLAPLGSSLGLNLGLAYEIMANLILFADAEFRENAQYKTSSISLMLSYKI</sequence>
<dbReference type="AlphaFoldDB" id="V8CDS2"/>
<reference evidence="2 3" key="1">
    <citation type="journal article" date="2014" name="Genome Announc.">
        <title>Draft genome sequences of six enterohepatic helicobacter species isolated from humans and one from rhesus macaques.</title>
        <authorList>
            <person name="Shen Z."/>
            <person name="Sheh A."/>
            <person name="Young S.K."/>
            <person name="Abouelliel A."/>
            <person name="Ward D.V."/>
            <person name="Earl A.M."/>
            <person name="Fox J.G."/>
        </authorList>
    </citation>
    <scope>NUCLEOTIDE SEQUENCE [LARGE SCALE GENOMIC DNA]</scope>
    <source>
        <strain evidence="2 3">MIT 99-5501</strain>
    </source>
</reference>
<organism evidence="2 3">
    <name type="scientific">Helicobacter macacae MIT 99-5501</name>
    <dbReference type="NCBI Taxonomy" id="1357400"/>
    <lineage>
        <taxon>Bacteria</taxon>
        <taxon>Pseudomonadati</taxon>
        <taxon>Campylobacterota</taxon>
        <taxon>Epsilonproteobacteria</taxon>
        <taxon>Campylobacterales</taxon>
        <taxon>Helicobacteraceae</taxon>
        <taxon>Helicobacter</taxon>
    </lineage>
</organism>
<dbReference type="SUPFAM" id="SSF56925">
    <property type="entry name" value="OMPA-like"/>
    <property type="match status" value="1"/>
</dbReference>
<protein>
    <recommendedName>
        <fullName evidence="4">Outer membrane protein beta-barrel domain-containing protein</fullName>
    </recommendedName>
</protein>
<evidence type="ECO:0000313" key="3">
    <source>
        <dbReference type="Proteomes" id="UP000018731"/>
    </source>
</evidence>
<gene>
    <name evidence="2" type="ORF">HMPREF2086_00505</name>
</gene>
<dbReference type="RefSeq" id="WP_023927213.1">
    <property type="nucleotide sequence ID" value="NZ_KI669454.1"/>
</dbReference>
<dbReference type="PATRIC" id="fig|1357400.3.peg.690"/>
<feature type="signal peptide" evidence="1">
    <location>
        <begin position="1"/>
        <end position="32"/>
    </location>
</feature>
<proteinExistence type="predicted"/>
<evidence type="ECO:0008006" key="4">
    <source>
        <dbReference type="Google" id="ProtNLM"/>
    </source>
</evidence>
<dbReference type="HOGENOM" id="CLU_942571_0_0_7"/>
<evidence type="ECO:0000313" key="2">
    <source>
        <dbReference type="EMBL" id="ETD25170.1"/>
    </source>
</evidence>
<keyword evidence="3" id="KW-1185">Reference proteome</keyword>
<feature type="chain" id="PRO_5004767492" description="Outer membrane protein beta-barrel domain-containing protein" evidence="1">
    <location>
        <begin position="33"/>
        <end position="306"/>
    </location>
</feature>
<dbReference type="InterPro" id="IPR011250">
    <property type="entry name" value="OMP/PagP_B-barrel"/>
</dbReference>
<keyword evidence="1" id="KW-0732">Signal</keyword>
<comment type="caution">
    <text evidence="2">The sequence shown here is derived from an EMBL/GenBank/DDBJ whole genome shotgun (WGS) entry which is preliminary data.</text>
</comment>
<accession>V8CDS2</accession>
<dbReference type="eggNOG" id="ENOG502ZBE6">
    <property type="taxonomic scope" value="Bacteria"/>
</dbReference>
<name>V8CDS2_9HELI</name>
<dbReference type="STRING" id="1357400.HMPREF2086_00505"/>
<dbReference type="EMBL" id="AZJI01000001">
    <property type="protein sequence ID" value="ETD25170.1"/>
    <property type="molecule type" value="Genomic_DNA"/>
</dbReference>